<keyword evidence="5 13" id="KW-0436">Ligase</keyword>
<dbReference type="AlphaFoldDB" id="A0A6N7XAX3"/>
<evidence type="ECO:0000256" key="10">
    <source>
        <dbReference type="ARBA" id="ARBA00022917"/>
    </source>
</evidence>
<comment type="cofactor">
    <cofactor evidence="13">
        <name>Mg(2+)</name>
        <dbReference type="ChEBI" id="CHEBI:18420"/>
    </cofactor>
    <text evidence="13">Binds 2 magnesium ions per tetramer.</text>
</comment>
<feature type="domain" description="Aminoacyl-transfer RNA synthetases class-II family profile" evidence="14">
    <location>
        <begin position="113"/>
        <end position="354"/>
    </location>
</feature>
<evidence type="ECO:0000256" key="6">
    <source>
        <dbReference type="ARBA" id="ARBA00022723"/>
    </source>
</evidence>
<dbReference type="Pfam" id="PF02912">
    <property type="entry name" value="Phe_tRNA-synt_N"/>
    <property type="match status" value="1"/>
</dbReference>
<dbReference type="CDD" id="cd00496">
    <property type="entry name" value="PheRS_alpha_core"/>
    <property type="match status" value="1"/>
</dbReference>
<organism evidence="15 16">
    <name type="scientific">Olsenella porci</name>
    <dbReference type="NCBI Taxonomy" id="2652279"/>
    <lineage>
        <taxon>Bacteria</taxon>
        <taxon>Bacillati</taxon>
        <taxon>Actinomycetota</taxon>
        <taxon>Coriobacteriia</taxon>
        <taxon>Coriobacteriales</taxon>
        <taxon>Atopobiaceae</taxon>
        <taxon>Olsenella</taxon>
    </lineage>
</organism>
<keyword evidence="9 13" id="KW-0460">Magnesium</keyword>
<comment type="catalytic activity">
    <reaction evidence="12 13">
        <text>tRNA(Phe) + L-phenylalanine + ATP = L-phenylalanyl-tRNA(Phe) + AMP + diphosphate + H(+)</text>
        <dbReference type="Rhea" id="RHEA:19413"/>
        <dbReference type="Rhea" id="RHEA-COMP:9668"/>
        <dbReference type="Rhea" id="RHEA-COMP:9699"/>
        <dbReference type="ChEBI" id="CHEBI:15378"/>
        <dbReference type="ChEBI" id="CHEBI:30616"/>
        <dbReference type="ChEBI" id="CHEBI:33019"/>
        <dbReference type="ChEBI" id="CHEBI:58095"/>
        <dbReference type="ChEBI" id="CHEBI:78442"/>
        <dbReference type="ChEBI" id="CHEBI:78531"/>
        <dbReference type="ChEBI" id="CHEBI:456215"/>
        <dbReference type="EC" id="6.1.1.20"/>
    </reaction>
</comment>
<evidence type="ECO:0000256" key="1">
    <source>
        <dbReference type="ARBA" id="ARBA00004496"/>
    </source>
</evidence>
<dbReference type="InterPro" id="IPR004188">
    <property type="entry name" value="Phe-tRNA_ligase_II_N"/>
</dbReference>
<evidence type="ECO:0000256" key="11">
    <source>
        <dbReference type="ARBA" id="ARBA00023146"/>
    </source>
</evidence>
<dbReference type="EMBL" id="VUNC01000004">
    <property type="protein sequence ID" value="MST72700.1"/>
    <property type="molecule type" value="Genomic_DNA"/>
</dbReference>
<dbReference type="EC" id="6.1.1.20" evidence="13"/>
<sequence length="355" mass="39733">MAMSDDLNAIQEQVDQMLKGAKSLEDLERVRVQALGKKGSITTIMHMMGKVPPEERPTMGKLANTVRANVQAAIEQRKVQLAREAMERRFSAEEADVTLPGRRLSPGTQHLVNQIREEIEDIFCGLGYTVEDGPFVETTYYNFTALNAPEDHPSRSAKDTFYVEDNAPEGKEAHVLGESDVLLRTQTSGVQVHVMEEKKPPIYMICPGTVFRPDTPDANHLPQFTQVEGLVVDEGITFGDLKGTLDYFTREIFGKDRATRYRPHFFPFTEPSCEVDVSCGVCHGEGCRFCKGTGWLEILGCGMVDPNVFGYVGIDPEKYSGFAFGIGVERVAALRYDLPDLRMLMTGDMRFLRQF</sequence>
<dbReference type="GO" id="GO:0005737">
    <property type="term" value="C:cytoplasm"/>
    <property type="evidence" value="ECO:0007669"/>
    <property type="project" value="UniProtKB-SubCell"/>
</dbReference>
<dbReference type="InterPro" id="IPR006195">
    <property type="entry name" value="aa-tRNA-synth_II"/>
</dbReference>
<dbReference type="GO" id="GO:0000287">
    <property type="term" value="F:magnesium ion binding"/>
    <property type="evidence" value="ECO:0007669"/>
    <property type="project" value="UniProtKB-UniRule"/>
</dbReference>
<dbReference type="PROSITE" id="PS50862">
    <property type="entry name" value="AA_TRNA_LIGASE_II"/>
    <property type="match status" value="1"/>
</dbReference>
<comment type="subunit">
    <text evidence="3 13">Tetramer of two alpha and two beta subunits.</text>
</comment>
<dbReference type="InterPro" id="IPR002319">
    <property type="entry name" value="Phenylalanyl-tRNA_Synthase"/>
</dbReference>
<comment type="similarity">
    <text evidence="2 13">Belongs to the class-II aminoacyl-tRNA synthetase family. Phe-tRNA synthetase alpha subunit type 1 subfamily.</text>
</comment>
<dbReference type="Pfam" id="PF01409">
    <property type="entry name" value="tRNA-synt_2d"/>
    <property type="match status" value="1"/>
</dbReference>
<keyword evidence="7 13" id="KW-0547">Nucleotide-binding</keyword>
<gene>
    <name evidence="13 15" type="primary">pheS</name>
    <name evidence="15" type="ORF">FYJ68_06225</name>
</gene>
<reference evidence="15 16" key="1">
    <citation type="submission" date="2019-08" db="EMBL/GenBank/DDBJ databases">
        <title>In-depth cultivation of the pig gut microbiome towards novel bacterial diversity and tailored functional studies.</title>
        <authorList>
            <person name="Wylensek D."/>
            <person name="Hitch T.C.A."/>
            <person name="Clavel T."/>
        </authorList>
    </citation>
    <scope>NUCLEOTIDE SEQUENCE [LARGE SCALE GENOMIC DNA]</scope>
    <source>
        <strain evidence="15 16">CA-Schmier-601-WT-1</strain>
    </source>
</reference>
<dbReference type="PANTHER" id="PTHR11538:SF41">
    <property type="entry name" value="PHENYLALANINE--TRNA LIGASE, MITOCHONDRIAL"/>
    <property type="match status" value="1"/>
</dbReference>
<evidence type="ECO:0000256" key="12">
    <source>
        <dbReference type="ARBA" id="ARBA00049255"/>
    </source>
</evidence>
<proteinExistence type="inferred from homology"/>
<evidence type="ECO:0000256" key="9">
    <source>
        <dbReference type="ARBA" id="ARBA00022842"/>
    </source>
</evidence>
<accession>A0A6N7XAX3</accession>
<dbReference type="GO" id="GO:0005524">
    <property type="term" value="F:ATP binding"/>
    <property type="evidence" value="ECO:0007669"/>
    <property type="project" value="UniProtKB-UniRule"/>
</dbReference>
<dbReference type="GO" id="GO:0000049">
    <property type="term" value="F:tRNA binding"/>
    <property type="evidence" value="ECO:0007669"/>
    <property type="project" value="InterPro"/>
</dbReference>
<dbReference type="InterPro" id="IPR045864">
    <property type="entry name" value="aa-tRNA-synth_II/BPL/LPL"/>
</dbReference>
<keyword evidence="16" id="KW-1185">Reference proteome</keyword>
<dbReference type="Gene3D" id="3.30.930.10">
    <property type="entry name" value="Bira Bifunctional Protein, Domain 2"/>
    <property type="match status" value="1"/>
</dbReference>
<dbReference type="GO" id="GO:0004826">
    <property type="term" value="F:phenylalanine-tRNA ligase activity"/>
    <property type="evidence" value="ECO:0007669"/>
    <property type="project" value="UniProtKB-UniRule"/>
</dbReference>
<evidence type="ECO:0000256" key="4">
    <source>
        <dbReference type="ARBA" id="ARBA00022490"/>
    </source>
</evidence>
<evidence type="ECO:0000256" key="3">
    <source>
        <dbReference type="ARBA" id="ARBA00011209"/>
    </source>
</evidence>
<evidence type="ECO:0000313" key="16">
    <source>
        <dbReference type="Proteomes" id="UP000469325"/>
    </source>
</evidence>
<dbReference type="RefSeq" id="WP_154435100.1">
    <property type="nucleotide sequence ID" value="NZ_VUNC01000004.1"/>
</dbReference>
<dbReference type="PANTHER" id="PTHR11538">
    <property type="entry name" value="PHENYLALANYL-TRNA SYNTHETASE"/>
    <property type="match status" value="1"/>
</dbReference>
<keyword evidence="6 13" id="KW-0479">Metal-binding</keyword>
<evidence type="ECO:0000256" key="8">
    <source>
        <dbReference type="ARBA" id="ARBA00022840"/>
    </source>
</evidence>
<evidence type="ECO:0000256" key="7">
    <source>
        <dbReference type="ARBA" id="ARBA00022741"/>
    </source>
</evidence>
<evidence type="ECO:0000256" key="2">
    <source>
        <dbReference type="ARBA" id="ARBA00010207"/>
    </source>
</evidence>
<dbReference type="InterPro" id="IPR022911">
    <property type="entry name" value="Phe_tRNA_ligase_alpha1_bac"/>
</dbReference>
<dbReference type="SUPFAM" id="SSF55681">
    <property type="entry name" value="Class II aaRS and biotin synthetases"/>
    <property type="match status" value="1"/>
</dbReference>
<dbReference type="Proteomes" id="UP000469325">
    <property type="component" value="Unassembled WGS sequence"/>
</dbReference>
<name>A0A6N7XAX3_9ACTN</name>
<dbReference type="InterPro" id="IPR010978">
    <property type="entry name" value="tRNA-bd_arm"/>
</dbReference>
<feature type="binding site" evidence="13">
    <location>
        <position position="270"/>
    </location>
    <ligand>
        <name>Mg(2+)</name>
        <dbReference type="ChEBI" id="CHEBI:18420"/>
        <note>shared with beta subunit</note>
    </ligand>
</feature>
<dbReference type="FunFam" id="3.30.930.10:FF:000003">
    <property type="entry name" value="Phenylalanine--tRNA ligase alpha subunit"/>
    <property type="match status" value="1"/>
</dbReference>
<evidence type="ECO:0000256" key="5">
    <source>
        <dbReference type="ARBA" id="ARBA00022598"/>
    </source>
</evidence>
<keyword evidence="11 13" id="KW-0030">Aminoacyl-tRNA synthetase</keyword>
<dbReference type="GO" id="GO:0006432">
    <property type="term" value="P:phenylalanyl-tRNA aminoacylation"/>
    <property type="evidence" value="ECO:0007669"/>
    <property type="project" value="UniProtKB-UniRule"/>
</dbReference>
<dbReference type="NCBIfam" id="TIGR00468">
    <property type="entry name" value="pheS"/>
    <property type="match status" value="1"/>
</dbReference>
<dbReference type="HAMAP" id="MF_00281">
    <property type="entry name" value="Phe_tRNA_synth_alpha1"/>
    <property type="match status" value="1"/>
</dbReference>
<keyword evidence="10 13" id="KW-0648">Protein biosynthesis</keyword>
<dbReference type="InterPro" id="IPR004529">
    <property type="entry name" value="Phe-tRNA-synth_IIc_asu"/>
</dbReference>
<comment type="caution">
    <text evidence="15">The sequence shown here is derived from an EMBL/GenBank/DDBJ whole genome shotgun (WGS) entry which is preliminary data.</text>
</comment>
<evidence type="ECO:0000259" key="14">
    <source>
        <dbReference type="PROSITE" id="PS50862"/>
    </source>
</evidence>
<comment type="subcellular location">
    <subcellularLocation>
        <location evidence="1 13">Cytoplasm</location>
    </subcellularLocation>
</comment>
<evidence type="ECO:0000256" key="13">
    <source>
        <dbReference type="HAMAP-Rule" id="MF_00281"/>
    </source>
</evidence>
<dbReference type="SUPFAM" id="SSF46589">
    <property type="entry name" value="tRNA-binding arm"/>
    <property type="match status" value="1"/>
</dbReference>
<keyword evidence="8 13" id="KW-0067">ATP-binding</keyword>
<protein>
    <recommendedName>
        <fullName evidence="13">Phenylalanine--tRNA ligase alpha subunit</fullName>
        <ecNumber evidence="13">6.1.1.20</ecNumber>
    </recommendedName>
    <alternativeName>
        <fullName evidence="13">Phenylalanyl-tRNA synthetase alpha subunit</fullName>
        <shortName evidence="13">PheRS</shortName>
    </alternativeName>
</protein>
<evidence type="ECO:0000313" key="15">
    <source>
        <dbReference type="EMBL" id="MST72700.1"/>
    </source>
</evidence>
<keyword evidence="4 13" id="KW-0963">Cytoplasm</keyword>